<dbReference type="InterPro" id="IPR003602">
    <property type="entry name" value="Topo_IA_DNA-bd_dom"/>
</dbReference>
<evidence type="ECO:0000256" key="6">
    <source>
        <dbReference type="ARBA" id="ARBA00023029"/>
    </source>
</evidence>
<evidence type="ECO:0000313" key="16">
    <source>
        <dbReference type="EMBL" id="AEV28605.1"/>
    </source>
</evidence>
<protein>
    <recommendedName>
        <fullName evidence="3">DNA topoisomerase</fullName>
        <ecNumber evidence="3">5.6.2.1</ecNumber>
    </recommendedName>
    <alternativeName>
        <fullName evidence="12">Omega-protein</fullName>
    </alternativeName>
    <alternativeName>
        <fullName evidence="11">Relaxing enzyme</fullName>
    </alternativeName>
    <alternativeName>
        <fullName evidence="9">Swivelase</fullName>
    </alternativeName>
    <alternativeName>
        <fullName evidence="10">Untwisting enzyme</fullName>
    </alternativeName>
</protein>
<keyword evidence="6" id="KW-0799">Topoisomerase</keyword>
<dbReference type="PRINTS" id="PR00417">
    <property type="entry name" value="PRTPISMRASEI"/>
</dbReference>
<dbReference type="Pfam" id="PF01131">
    <property type="entry name" value="Topoisom_bac"/>
    <property type="match status" value="1"/>
</dbReference>
<evidence type="ECO:0000256" key="12">
    <source>
        <dbReference type="ARBA" id="ARBA00032877"/>
    </source>
</evidence>
<feature type="domain" description="Topo IA-type catalytic" evidence="15">
    <location>
        <begin position="152"/>
        <end position="593"/>
    </location>
</feature>
<dbReference type="GO" id="GO:0003917">
    <property type="term" value="F:DNA topoisomerase type I (single strand cut, ATP-independent) activity"/>
    <property type="evidence" value="ECO:0007669"/>
    <property type="project" value="UniProtKB-EC"/>
</dbReference>
<proteinExistence type="inferred from homology"/>
<evidence type="ECO:0000256" key="13">
    <source>
        <dbReference type="SAM" id="MobiDB-lite"/>
    </source>
</evidence>
<evidence type="ECO:0000256" key="8">
    <source>
        <dbReference type="ARBA" id="ARBA00023235"/>
    </source>
</evidence>
<feature type="compositionally biased region" description="Basic and acidic residues" evidence="13">
    <location>
        <begin position="741"/>
        <end position="753"/>
    </location>
</feature>
<gene>
    <name evidence="16" type="ordered locus">SpiGrapes_0770</name>
</gene>
<evidence type="ECO:0000256" key="1">
    <source>
        <dbReference type="ARBA" id="ARBA00000213"/>
    </source>
</evidence>
<keyword evidence="4" id="KW-0479">Metal-binding</keyword>
<dbReference type="Proteomes" id="UP000005632">
    <property type="component" value="Chromosome"/>
</dbReference>
<dbReference type="Gene3D" id="2.70.20.10">
    <property type="entry name" value="Topoisomerase I, domain 3"/>
    <property type="match status" value="1"/>
</dbReference>
<dbReference type="GO" id="GO:0006281">
    <property type="term" value="P:DNA repair"/>
    <property type="evidence" value="ECO:0007669"/>
    <property type="project" value="TreeGrafter"/>
</dbReference>
<keyword evidence="7" id="KW-0238">DNA-binding</keyword>
<dbReference type="Gene3D" id="3.40.50.140">
    <property type="match status" value="1"/>
</dbReference>
<dbReference type="AlphaFoldDB" id="G8QYP2"/>
<comment type="similarity">
    <text evidence="2">Belongs to the type IA topoisomerase family.</text>
</comment>
<evidence type="ECO:0000256" key="9">
    <source>
        <dbReference type="ARBA" id="ARBA00030003"/>
    </source>
</evidence>
<dbReference type="InterPro" id="IPR013826">
    <property type="entry name" value="Topo_IA_cen_sub3"/>
</dbReference>
<evidence type="ECO:0000259" key="15">
    <source>
        <dbReference type="PROSITE" id="PS52039"/>
    </source>
</evidence>
<evidence type="ECO:0000313" key="17">
    <source>
        <dbReference type="Proteomes" id="UP000005632"/>
    </source>
</evidence>
<dbReference type="CDD" id="cd03362">
    <property type="entry name" value="TOPRIM_TopoIA_TopoIII"/>
    <property type="match status" value="1"/>
</dbReference>
<dbReference type="GO" id="GO:0006265">
    <property type="term" value="P:DNA topological change"/>
    <property type="evidence" value="ECO:0007669"/>
    <property type="project" value="InterPro"/>
</dbReference>
<dbReference type="PROSITE" id="PS52039">
    <property type="entry name" value="TOPO_IA_2"/>
    <property type="match status" value="1"/>
</dbReference>
<keyword evidence="5" id="KW-0460">Magnesium</keyword>
<feature type="domain" description="Toprim" evidence="14">
    <location>
        <begin position="2"/>
        <end position="135"/>
    </location>
</feature>
<evidence type="ECO:0000256" key="4">
    <source>
        <dbReference type="ARBA" id="ARBA00022723"/>
    </source>
</evidence>
<dbReference type="SMART" id="SM00493">
    <property type="entry name" value="TOPRIM"/>
    <property type="match status" value="1"/>
</dbReference>
<dbReference type="PANTHER" id="PTHR11390:SF21">
    <property type="entry name" value="DNA TOPOISOMERASE 3-ALPHA"/>
    <property type="match status" value="1"/>
</dbReference>
<dbReference type="InterPro" id="IPR003601">
    <property type="entry name" value="Topo_IA_2"/>
</dbReference>
<evidence type="ECO:0000256" key="11">
    <source>
        <dbReference type="ARBA" id="ARBA00032235"/>
    </source>
</evidence>
<dbReference type="InterPro" id="IPR006171">
    <property type="entry name" value="TOPRIM_dom"/>
</dbReference>
<name>G8QYP2_SPHPG</name>
<reference evidence="16 17" key="1">
    <citation type="submission" date="2011-11" db="EMBL/GenBank/DDBJ databases">
        <title>Complete sequence of Spirochaeta sp. grapes.</title>
        <authorList>
            <consortium name="US DOE Joint Genome Institute"/>
            <person name="Lucas S."/>
            <person name="Han J."/>
            <person name="Lapidus A."/>
            <person name="Cheng J.-F."/>
            <person name="Goodwin L."/>
            <person name="Pitluck S."/>
            <person name="Peters L."/>
            <person name="Ovchinnikova G."/>
            <person name="Munk A.C."/>
            <person name="Detter J.C."/>
            <person name="Han C."/>
            <person name="Tapia R."/>
            <person name="Land M."/>
            <person name="Hauser L."/>
            <person name="Kyrpides N."/>
            <person name="Ivanova N."/>
            <person name="Pagani I."/>
            <person name="Ritalahtilisa K."/>
            <person name="Loeffler F."/>
            <person name="Woyke T."/>
        </authorList>
    </citation>
    <scope>NUCLEOTIDE SEQUENCE [LARGE SCALE GENOMIC DNA]</scope>
    <source>
        <strain evidence="17">ATCC BAA-1885 / DSM 22778 / Grapes</strain>
    </source>
</reference>
<keyword evidence="8 16" id="KW-0413">Isomerase</keyword>
<dbReference type="HOGENOM" id="CLU_002929_5_2_12"/>
<dbReference type="PROSITE" id="PS00396">
    <property type="entry name" value="TOPO_IA_1"/>
    <property type="match status" value="1"/>
</dbReference>
<evidence type="ECO:0000256" key="10">
    <source>
        <dbReference type="ARBA" id="ARBA00031985"/>
    </source>
</evidence>
<dbReference type="EC" id="5.6.2.1" evidence="3"/>
<keyword evidence="17" id="KW-1185">Reference proteome</keyword>
<evidence type="ECO:0000256" key="7">
    <source>
        <dbReference type="ARBA" id="ARBA00023125"/>
    </source>
</evidence>
<dbReference type="OrthoDB" id="9803554at2"/>
<dbReference type="InterPro" id="IPR034144">
    <property type="entry name" value="TOPRIM_TopoIII"/>
</dbReference>
<evidence type="ECO:0000256" key="2">
    <source>
        <dbReference type="ARBA" id="ARBA00009446"/>
    </source>
</evidence>
<dbReference type="eggNOG" id="COG0550">
    <property type="taxonomic scope" value="Bacteria"/>
</dbReference>
<dbReference type="GO" id="GO:0043597">
    <property type="term" value="C:cytoplasmic replication fork"/>
    <property type="evidence" value="ECO:0007669"/>
    <property type="project" value="TreeGrafter"/>
</dbReference>
<dbReference type="GO" id="GO:0046872">
    <property type="term" value="F:metal ion binding"/>
    <property type="evidence" value="ECO:0007669"/>
    <property type="project" value="UniProtKB-KW"/>
</dbReference>
<feature type="compositionally biased region" description="Basic and acidic residues" evidence="13">
    <location>
        <begin position="779"/>
        <end position="788"/>
    </location>
</feature>
<dbReference type="KEGG" id="sgp:SpiGrapes_0770"/>
<dbReference type="InterPro" id="IPR023405">
    <property type="entry name" value="Topo_IA_core_domain"/>
</dbReference>
<dbReference type="InterPro" id="IPR013825">
    <property type="entry name" value="Topo_IA_cen_sub2"/>
</dbReference>
<sequence>MKKLVLAEKPSVGRELARVLGCRIREKGYSEGEGYVVTWALGHLVELAQPAAYSERYRRWSLRDLPMLPDVLQQEVIDQSQEQFQVVKTLLNRADIESLIIATDAGREGELVARWIMKLSNYTGPAQRLWISSQTDSAIKEGFEKLKDASLYDNLFHAAESRAAADWYVGMNVTRALTCHYDAKLSAGRVQTPTLALMTNREDEIESFAGQFYWTLKADFGTFSASWYSSEDTIRISTEKQATELEANLVGKEGVITSLETADKNEQPPLAYDLTELQRDANMYLDFSAKQTLDVLQRLYEQYKIVTYPRTDSRYITHDIVATIPQRLRALGTTPFGSYATSFANNGFRIDEQRFVQDLQVTDHHAIIPTEQRVDLARLSNEERSLWELIVIRFLEVLSPDYEYRTTTLVANVENQKFQTRLTIPVSQGWRDVARIIGRRSAASLMVDDVDFNSSLTSLTEGSPVQIASVKLRKLSTSAPERYTEATLLSAMEHAGRFVDDANLKKRLTNGLGTPATRADMIEKLIQNNYVERKGKELVPTPKGREVVRLAPLQLRSPELTGQWEDRLAKIAEGKEASGPFIADIKKNAQELVNQVVQSGETFAPKFTNSKSCPFCKGPMMKVVDEIGQDHYICQRLSCSYEEMEVKKRVPVVKAVSETAPKEEKPKAVVKVVAKAKPVVDATGKKKVLVMKKALPKAAPLTSFSLADDKEVNMARSYTWETVTEVVRPSKLAYRGAPVREERVHSKAQEDRPWGNTGKTAFEADNASQGGGTFADFLKASKERNKRNDGKKRK</sequence>
<accession>G8QYP2</accession>
<dbReference type="NCBIfam" id="TIGR01056">
    <property type="entry name" value="topB"/>
    <property type="match status" value="1"/>
</dbReference>
<dbReference type="InterPro" id="IPR013497">
    <property type="entry name" value="Topo_IA_cen"/>
</dbReference>
<dbReference type="EMBL" id="CP003155">
    <property type="protein sequence ID" value="AEV28605.1"/>
    <property type="molecule type" value="Genomic_DNA"/>
</dbReference>
<dbReference type="RefSeq" id="WP_014269454.1">
    <property type="nucleotide sequence ID" value="NC_016633.1"/>
</dbReference>
<dbReference type="Pfam" id="PF01751">
    <property type="entry name" value="Toprim"/>
    <property type="match status" value="1"/>
</dbReference>
<dbReference type="SMART" id="SM00437">
    <property type="entry name" value="TOP1Ac"/>
    <property type="match status" value="1"/>
</dbReference>
<dbReference type="STRING" id="158190.SpiGrapes_0770"/>
<dbReference type="CDD" id="cd00186">
    <property type="entry name" value="TOP1Ac"/>
    <property type="match status" value="1"/>
</dbReference>
<dbReference type="SMART" id="SM00436">
    <property type="entry name" value="TOP1Bc"/>
    <property type="match status" value="1"/>
</dbReference>
<dbReference type="PROSITE" id="PS50880">
    <property type="entry name" value="TOPRIM"/>
    <property type="match status" value="1"/>
</dbReference>
<dbReference type="NCBIfam" id="NF005829">
    <property type="entry name" value="PRK07726.1"/>
    <property type="match status" value="1"/>
</dbReference>
<evidence type="ECO:0000256" key="5">
    <source>
        <dbReference type="ARBA" id="ARBA00022842"/>
    </source>
</evidence>
<organism evidence="16 17">
    <name type="scientific">Sphaerochaeta pleomorpha (strain ATCC BAA-1885 / DSM 22778 / Grapes)</name>
    <dbReference type="NCBI Taxonomy" id="158190"/>
    <lineage>
        <taxon>Bacteria</taxon>
        <taxon>Pseudomonadati</taxon>
        <taxon>Spirochaetota</taxon>
        <taxon>Spirochaetia</taxon>
        <taxon>Spirochaetales</taxon>
        <taxon>Sphaerochaetaceae</taxon>
        <taxon>Sphaerochaeta</taxon>
    </lineage>
</organism>
<dbReference type="PANTHER" id="PTHR11390">
    <property type="entry name" value="PROKARYOTIC DNA TOPOISOMERASE"/>
    <property type="match status" value="1"/>
</dbReference>
<comment type="catalytic activity">
    <reaction evidence="1">
        <text>ATP-independent breakage of single-stranded DNA, followed by passage and rejoining.</text>
        <dbReference type="EC" id="5.6.2.1"/>
    </reaction>
</comment>
<dbReference type="InterPro" id="IPR023406">
    <property type="entry name" value="Topo_IA_AS"/>
</dbReference>
<evidence type="ECO:0000256" key="3">
    <source>
        <dbReference type="ARBA" id="ARBA00012891"/>
    </source>
</evidence>
<dbReference type="Gene3D" id="1.10.460.10">
    <property type="entry name" value="Topoisomerase I, domain 2"/>
    <property type="match status" value="1"/>
</dbReference>
<dbReference type="GO" id="GO:0003677">
    <property type="term" value="F:DNA binding"/>
    <property type="evidence" value="ECO:0007669"/>
    <property type="project" value="UniProtKB-KW"/>
</dbReference>
<evidence type="ECO:0000259" key="14">
    <source>
        <dbReference type="PROSITE" id="PS50880"/>
    </source>
</evidence>
<dbReference type="SUPFAM" id="SSF56712">
    <property type="entry name" value="Prokaryotic type I DNA topoisomerase"/>
    <property type="match status" value="1"/>
</dbReference>
<dbReference type="InterPro" id="IPR013824">
    <property type="entry name" value="Topo_IA_cen_sub1"/>
</dbReference>
<dbReference type="InterPro" id="IPR000380">
    <property type="entry name" value="Topo_IA"/>
</dbReference>
<dbReference type="InterPro" id="IPR005738">
    <property type="entry name" value="TopoIII"/>
</dbReference>
<dbReference type="Gene3D" id="1.10.290.10">
    <property type="entry name" value="Topoisomerase I, domain 4"/>
    <property type="match status" value="1"/>
</dbReference>
<feature type="region of interest" description="Disordered" evidence="13">
    <location>
        <begin position="741"/>
        <end position="794"/>
    </location>
</feature>
<dbReference type="GO" id="GO:0006310">
    <property type="term" value="P:DNA recombination"/>
    <property type="evidence" value="ECO:0007669"/>
    <property type="project" value="TreeGrafter"/>
</dbReference>